<dbReference type="InterPro" id="IPR019808">
    <property type="entry name" value="Histidine_triad_CS"/>
</dbReference>
<sequence>MNCPFCHIHNPIVENELATTFYDSHPLNQGHLLIITKRHVSNIFDATPQERLAIFSLLDICKSLLDLAFEPNGYNIGMNCGEAAGQTVSHLHIHLIPRYAGDMESLKGGIRGLIRRDGGIYGLSNQDKQRVPMTGTSFST</sequence>
<proteinExistence type="predicted"/>
<evidence type="ECO:0000313" key="3">
    <source>
        <dbReference type="EMBL" id="KTE91717.1"/>
    </source>
</evidence>
<dbReference type="PANTHER" id="PTHR42997">
    <property type="entry name" value="HIT FAMILY HYDROLASE"/>
    <property type="match status" value="1"/>
</dbReference>
<dbReference type="RefSeq" id="WP_005813961.1">
    <property type="nucleotide sequence ID" value="NZ_CABKQQ010000051.1"/>
</dbReference>
<dbReference type="EMBL" id="LOCK01000020">
    <property type="protein sequence ID" value="KTE91717.1"/>
    <property type="molecule type" value="Genomic_DNA"/>
</dbReference>
<dbReference type="AlphaFoldDB" id="A0A0W1JJT9"/>
<organism evidence="3 4">
    <name type="scientific">Desulfitobacterium hafniense</name>
    <name type="common">Desulfitobacterium frappieri</name>
    <dbReference type="NCBI Taxonomy" id="49338"/>
    <lineage>
        <taxon>Bacteria</taxon>
        <taxon>Bacillati</taxon>
        <taxon>Bacillota</taxon>
        <taxon>Clostridia</taxon>
        <taxon>Eubacteriales</taxon>
        <taxon>Desulfitobacteriaceae</taxon>
        <taxon>Desulfitobacterium</taxon>
    </lineage>
</organism>
<evidence type="ECO:0000256" key="1">
    <source>
        <dbReference type="PROSITE-ProRule" id="PRU00464"/>
    </source>
</evidence>
<dbReference type="Gene3D" id="3.30.428.10">
    <property type="entry name" value="HIT-like"/>
    <property type="match status" value="1"/>
</dbReference>
<name>A0A0W1JJT9_DESHA</name>
<evidence type="ECO:0000259" key="2">
    <source>
        <dbReference type="PROSITE" id="PS51084"/>
    </source>
</evidence>
<dbReference type="OrthoDB" id="9784774at2"/>
<dbReference type="Pfam" id="PF01230">
    <property type="entry name" value="HIT"/>
    <property type="match status" value="1"/>
</dbReference>
<dbReference type="PROSITE" id="PS00892">
    <property type="entry name" value="HIT_1"/>
    <property type="match status" value="1"/>
</dbReference>
<feature type="domain" description="HIT" evidence="2">
    <location>
        <begin position="1"/>
        <end position="105"/>
    </location>
</feature>
<dbReference type="InterPro" id="IPR036265">
    <property type="entry name" value="HIT-like_sf"/>
</dbReference>
<dbReference type="GO" id="GO:0016787">
    <property type="term" value="F:hydrolase activity"/>
    <property type="evidence" value="ECO:0007669"/>
    <property type="project" value="UniProtKB-KW"/>
</dbReference>
<dbReference type="InterPro" id="IPR011146">
    <property type="entry name" value="HIT-like"/>
</dbReference>
<accession>A0A0W1JJT9</accession>
<keyword evidence="3" id="KW-0378">Hydrolase</keyword>
<dbReference type="Proteomes" id="UP000054623">
    <property type="component" value="Unassembled WGS sequence"/>
</dbReference>
<dbReference type="PROSITE" id="PS51084">
    <property type="entry name" value="HIT_2"/>
    <property type="match status" value="1"/>
</dbReference>
<dbReference type="SUPFAM" id="SSF54197">
    <property type="entry name" value="HIT-like"/>
    <property type="match status" value="1"/>
</dbReference>
<reference evidence="3 4" key="1">
    <citation type="submission" date="2015-12" db="EMBL/GenBank/DDBJ databases">
        <title>Draft Genome Sequence of Desulfitobacterium hafniense Strain DH, a Sulfate-reducing Bacterium Isolated from Paddy Soils.</title>
        <authorList>
            <person name="Bao P."/>
            <person name="Zhang X."/>
            <person name="Li G."/>
        </authorList>
    </citation>
    <scope>NUCLEOTIDE SEQUENCE [LARGE SCALE GENOMIC DNA]</scope>
    <source>
        <strain evidence="3 4">DH</strain>
    </source>
</reference>
<evidence type="ECO:0000313" key="4">
    <source>
        <dbReference type="Proteomes" id="UP000054623"/>
    </source>
</evidence>
<dbReference type="InterPro" id="IPR052908">
    <property type="entry name" value="AP-4-A_phosphorylase"/>
</dbReference>
<protein>
    <submittedName>
        <fullName evidence="3">HIT family hydrolase</fullName>
    </submittedName>
</protein>
<feature type="short sequence motif" description="Histidine triad motif" evidence="1">
    <location>
        <begin position="90"/>
        <end position="94"/>
    </location>
</feature>
<comment type="caution">
    <text evidence="3">The sequence shown here is derived from an EMBL/GenBank/DDBJ whole genome shotgun (WGS) entry which is preliminary data.</text>
</comment>
<dbReference type="PANTHER" id="PTHR42997:SF1">
    <property type="entry name" value="AP-4-A PHOSPHORYLASE"/>
    <property type="match status" value="1"/>
</dbReference>
<gene>
    <name evidence="3" type="ORF">AT727_20965</name>
</gene>